<dbReference type="InterPro" id="IPR051442">
    <property type="entry name" value="B3_domain"/>
</dbReference>
<dbReference type="AlphaFoldDB" id="A0AAN9F8E8"/>
<keyword evidence="3" id="KW-0238">DNA-binding</keyword>
<name>A0AAN9F8E8_CLITE</name>
<comment type="subcellular location">
    <subcellularLocation>
        <location evidence="1">Nucleus</location>
    </subcellularLocation>
</comment>
<evidence type="ECO:0000313" key="7">
    <source>
        <dbReference type="EMBL" id="KAK7270726.1"/>
    </source>
</evidence>
<proteinExistence type="predicted"/>
<reference evidence="7 8" key="1">
    <citation type="submission" date="2024-01" db="EMBL/GenBank/DDBJ databases">
        <title>The genomes of 5 underutilized Papilionoideae crops provide insights into root nodulation and disease resistance.</title>
        <authorList>
            <person name="Yuan L."/>
        </authorList>
    </citation>
    <scope>NUCLEOTIDE SEQUENCE [LARGE SCALE GENOMIC DNA]</scope>
    <source>
        <strain evidence="7">LY-2023</strain>
        <tissue evidence="7">Leaf</tissue>
    </source>
</reference>
<dbReference type="Gene3D" id="2.40.330.10">
    <property type="entry name" value="DNA-binding pseudobarrel domain"/>
    <property type="match status" value="1"/>
</dbReference>
<evidence type="ECO:0000313" key="8">
    <source>
        <dbReference type="Proteomes" id="UP001359559"/>
    </source>
</evidence>
<dbReference type="GO" id="GO:0003677">
    <property type="term" value="F:DNA binding"/>
    <property type="evidence" value="ECO:0007669"/>
    <property type="project" value="UniProtKB-KW"/>
</dbReference>
<dbReference type="PANTHER" id="PTHR34269">
    <property type="entry name" value="TRANSCRIPTION FACTOR B3-DOMAIN FAMILY-RELATED"/>
    <property type="match status" value="1"/>
</dbReference>
<feature type="region of interest" description="Disordered" evidence="6">
    <location>
        <begin position="1"/>
        <end position="42"/>
    </location>
</feature>
<organism evidence="7 8">
    <name type="scientific">Clitoria ternatea</name>
    <name type="common">Butterfly pea</name>
    <dbReference type="NCBI Taxonomy" id="43366"/>
    <lineage>
        <taxon>Eukaryota</taxon>
        <taxon>Viridiplantae</taxon>
        <taxon>Streptophyta</taxon>
        <taxon>Embryophyta</taxon>
        <taxon>Tracheophyta</taxon>
        <taxon>Spermatophyta</taxon>
        <taxon>Magnoliopsida</taxon>
        <taxon>eudicotyledons</taxon>
        <taxon>Gunneridae</taxon>
        <taxon>Pentapetalae</taxon>
        <taxon>rosids</taxon>
        <taxon>fabids</taxon>
        <taxon>Fabales</taxon>
        <taxon>Fabaceae</taxon>
        <taxon>Papilionoideae</taxon>
        <taxon>50 kb inversion clade</taxon>
        <taxon>NPAAA clade</taxon>
        <taxon>indigoferoid/millettioid clade</taxon>
        <taxon>Phaseoleae</taxon>
        <taxon>Clitoria</taxon>
    </lineage>
</organism>
<evidence type="ECO:0000256" key="6">
    <source>
        <dbReference type="SAM" id="MobiDB-lite"/>
    </source>
</evidence>
<gene>
    <name evidence="7" type="ORF">RJT34_26099</name>
</gene>
<accession>A0AAN9F8E8</accession>
<evidence type="ECO:0000256" key="2">
    <source>
        <dbReference type="ARBA" id="ARBA00023015"/>
    </source>
</evidence>
<keyword evidence="4" id="KW-0804">Transcription</keyword>
<dbReference type="EMBL" id="JAYKXN010000007">
    <property type="protein sequence ID" value="KAK7270726.1"/>
    <property type="molecule type" value="Genomic_DNA"/>
</dbReference>
<dbReference type="CDD" id="cd10017">
    <property type="entry name" value="B3_DNA"/>
    <property type="match status" value="1"/>
</dbReference>
<keyword evidence="2" id="KW-0805">Transcription regulation</keyword>
<dbReference type="GO" id="GO:0005634">
    <property type="term" value="C:nucleus"/>
    <property type="evidence" value="ECO:0007669"/>
    <property type="project" value="UniProtKB-SubCell"/>
</dbReference>
<comment type="caution">
    <text evidence="7">The sequence shown here is derived from an EMBL/GenBank/DDBJ whole genome shotgun (WGS) entry which is preliminary data.</text>
</comment>
<evidence type="ECO:0000256" key="4">
    <source>
        <dbReference type="ARBA" id="ARBA00023163"/>
    </source>
</evidence>
<dbReference type="SUPFAM" id="SSF101936">
    <property type="entry name" value="DNA-binding pseudobarrel domain"/>
    <property type="match status" value="1"/>
</dbReference>
<evidence type="ECO:0000256" key="1">
    <source>
        <dbReference type="ARBA" id="ARBA00004123"/>
    </source>
</evidence>
<keyword evidence="8" id="KW-1185">Reference proteome</keyword>
<dbReference type="InterPro" id="IPR003340">
    <property type="entry name" value="B3_DNA-bd"/>
</dbReference>
<evidence type="ECO:0008006" key="9">
    <source>
        <dbReference type="Google" id="ProtNLM"/>
    </source>
</evidence>
<sequence>MNNIPSDEREQCKKKRKASMCETSNLRKSRRKDNKNENEEVSTTLKLYDDPWKIKKTLTGSDLGTLSRLLLTIDLVRKQMLPMLGVDHARNAETREGASVRVWDMDAKSMHQLVLKRWPSAKSYVLLGNWNQDFVRRRDLKKGDEIGFHWDPYNHAFNFSVLQRAMLKN</sequence>
<feature type="compositionally biased region" description="Basic and acidic residues" evidence="6">
    <location>
        <begin position="1"/>
        <end position="11"/>
    </location>
</feature>
<evidence type="ECO:0000256" key="3">
    <source>
        <dbReference type="ARBA" id="ARBA00023125"/>
    </source>
</evidence>
<dbReference type="PANTHER" id="PTHR34269:SF11">
    <property type="entry name" value="B3 DOMAIN PROTEIN"/>
    <property type="match status" value="1"/>
</dbReference>
<keyword evidence="5" id="KW-0539">Nucleus</keyword>
<dbReference type="InterPro" id="IPR015300">
    <property type="entry name" value="DNA-bd_pseudobarrel_sf"/>
</dbReference>
<dbReference type="Proteomes" id="UP001359559">
    <property type="component" value="Unassembled WGS sequence"/>
</dbReference>
<evidence type="ECO:0000256" key="5">
    <source>
        <dbReference type="ARBA" id="ARBA00023242"/>
    </source>
</evidence>
<protein>
    <recommendedName>
        <fullName evidence="9">Transcription factor</fullName>
    </recommendedName>
</protein>